<dbReference type="PANTHER" id="PTHR47773">
    <property type="entry name" value="SI:DKEY-9I5.2-RELATED"/>
    <property type="match status" value="1"/>
</dbReference>
<feature type="compositionally biased region" description="Acidic residues" evidence="1">
    <location>
        <begin position="47"/>
        <end position="65"/>
    </location>
</feature>
<feature type="compositionally biased region" description="Polar residues" evidence="1">
    <location>
        <begin position="110"/>
        <end position="158"/>
    </location>
</feature>
<keyword evidence="3" id="KW-1185">Reference proteome</keyword>
<name>A0A8W8MWP0_MAGGI</name>
<feature type="compositionally biased region" description="Basic and acidic residues" evidence="1">
    <location>
        <begin position="192"/>
        <end position="201"/>
    </location>
</feature>
<proteinExistence type="predicted"/>
<dbReference type="EnsemblMetazoa" id="G3686.1">
    <property type="protein sequence ID" value="G3686.1:cds"/>
    <property type="gene ID" value="G3686"/>
</dbReference>
<accession>A0A8W8MWP0</accession>
<feature type="compositionally biased region" description="Low complexity" evidence="1">
    <location>
        <begin position="99"/>
        <end position="109"/>
    </location>
</feature>
<evidence type="ECO:0000313" key="2">
    <source>
        <dbReference type="EnsemblMetazoa" id="G3686.1:cds"/>
    </source>
</evidence>
<dbReference type="AlphaFoldDB" id="A0A8W8MWP0"/>
<feature type="region of interest" description="Disordered" evidence="1">
    <location>
        <begin position="32"/>
        <end position="162"/>
    </location>
</feature>
<protein>
    <submittedName>
        <fullName evidence="2">Uncharacterized protein</fullName>
    </submittedName>
</protein>
<feature type="region of interest" description="Disordered" evidence="1">
    <location>
        <begin position="552"/>
        <end position="585"/>
    </location>
</feature>
<feature type="compositionally biased region" description="Polar residues" evidence="1">
    <location>
        <begin position="552"/>
        <end position="565"/>
    </location>
</feature>
<organism evidence="2 3">
    <name type="scientific">Magallana gigas</name>
    <name type="common">Pacific oyster</name>
    <name type="synonym">Crassostrea gigas</name>
    <dbReference type="NCBI Taxonomy" id="29159"/>
    <lineage>
        <taxon>Eukaryota</taxon>
        <taxon>Metazoa</taxon>
        <taxon>Spiralia</taxon>
        <taxon>Lophotrochozoa</taxon>
        <taxon>Mollusca</taxon>
        <taxon>Bivalvia</taxon>
        <taxon>Autobranchia</taxon>
        <taxon>Pteriomorphia</taxon>
        <taxon>Ostreida</taxon>
        <taxon>Ostreoidea</taxon>
        <taxon>Ostreidae</taxon>
        <taxon>Magallana</taxon>
    </lineage>
</organism>
<feature type="compositionally biased region" description="Polar residues" evidence="1">
    <location>
        <begin position="483"/>
        <end position="497"/>
    </location>
</feature>
<evidence type="ECO:0000256" key="1">
    <source>
        <dbReference type="SAM" id="MobiDB-lite"/>
    </source>
</evidence>
<dbReference type="PANTHER" id="PTHR47773:SF1">
    <property type="entry name" value="C2H2-TYPE DOMAIN-CONTAINING PROTEIN"/>
    <property type="match status" value="1"/>
</dbReference>
<evidence type="ECO:0000313" key="3">
    <source>
        <dbReference type="Proteomes" id="UP000005408"/>
    </source>
</evidence>
<feature type="region of interest" description="Disordered" evidence="1">
    <location>
        <begin position="182"/>
        <end position="201"/>
    </location>
</feature>
<sequence length="640" mass="71525">MVPSYTAPHKYTGELLGVEYLYSQTGKVLQDIDHDDAEEEVEKKQEEEVEEEEDDEGFGDAEDFIDFTIPPLEVPPPSSTEQHSSPSVTVQRQPKPIQSSSMEQHSSPSVTVQRQPKPIQPSSTEQHSSPSVTVQRQPKPIQPSSTEQHSSPSVTVQRQPKPILHIPTVEEYRQAAVSGLLESSVPSSPHSIQKEDQREITETDDVAQVFRLERADASIAEGITVSETEIQSESAEDLGSVGPDNIPGFDKVHTLADFLVGLKDKSQALSDQQVAEITKLWNNLVDYDKQGTVFSARYRKTQSKGRFRATKTTVSAGVESVRRCFLGPNTGPAQWPDCNRYVEAVISKLCQLFPGSKRNPQGIKVDRWNLIGRAYEHIRQCILSNAQVMANTSLQLPSINKTTLTQWFNRRGKKQDRHVLEQGTAPPKPPVTAATSLPPPLQKPSNLPTKNKGDVHEFSLPPNTAGTAKLKRRVKTKPPVPASTPSKQETVGSSVDQPSVQLPCQPLLYFPPTFSPTLQHQLPLLLQLQSQPTPSLQPFSSPILHASMLSGTSTQPISPLPTSYSAHRYHKRKQQEEEAGIKRRKYERKSSVLCRKCNKERHSADHTQYYGNVFCHNTETQSLDTWRDNLKQKYEKKKKN</sequence>
<dbReference type="Proteomes" id="UP000005408">
    <property type="component" value="Unassembled WGS sequence"/>
</dbReference>
<feature type="compositionally biased region" description="Polar residues" evidence="1">
    <location>
        <begin position="79"/>
        <end position="98"/>
    </location>
</feature>
<feature type="region of interest" description="Disordered" evidence="1">
    <location>
        <begin position="413"/>
        <end position="497"/>
    </location>
</feature>
<reference evidence="2" key="1">
    <citation type="submission" date="2022-08" db="UniProtKB">
        <authorList>
            <consortium name="EnsemblMetazoa"/>
        </authorList>
    </citation>
    <scope>IDENTIFICATION</scope>
    <source>
        <strain evidence="2">05x7-T-G4-1.051#20</strain>
    </source>
</reference>